<gene>
    <name evidence="1" type="ORF">MUB52_22095</name>
</gene>
<dbReference type="InterPro" id="IPR029052">
    <property type="entry name" value="Metallo-depent_PP-like"/>
</dbReference>
<dbReference type="RefSeq" id="WP_263846339.1">
    <property type="nucleotide sequence ID" value="NZ_JALIEB010000029.1"/>
</dbReference>
<evidence type="ECO:0000313" key="1">
    <source>
        <dbReference type="EMBL" id="MCV3274135.1"/>
    </source>
</evidence>
<keyword evidence="2" id="KW-1185">Reference proteome</keyword>
<name>A0ABT3BKN7_9RHOB</name>
<reference evidence="1 2" key="1">
    <citation type="submission" date="2022-04" db="EMBL/GenBank/DDBJ databases">
        <title>Roseobacter sp. WL0113 is a bacterium isolated from neritic sediment.</title>
        <authorList>
            <person name="Wang L."/>
            <person name="He W."/>
            <person name="Zhang D.-F."/>
        </authorList>
    </citation>
    <scope>NUCLEOTIDE SEQUENCE [LARGE SCALE GENOMIC DNA]</scope>
    <source>
        <strain evidence="1 2">WL0113</strain>
    </source>
</reference>
<dbReference type="Proteomes" id="UP001208690">
    <property type="component" value="Unassembled WGS sequence"/>
</dbReference>
<dbReference type="SUPFAM" id="SSF56300">
    <property type="entry name" value="Metallo-dependent phosphatases"/>
    <property type="match status" value="1"/>
</dbReference>
<accession>A0ABT3BKN7</accession>
<organism evidence="1 2">
    <name type="scientific">Roseobacter sinensis</name>
    <dbReference type="NCBI Taxonomy" id="2931391"/>
    <lineage>
        <taxon>Bacteria</taxon>
        <taxon>Pseudomonadati</taxon>
        <taxon>Pseudomonadota</taxon>
        <taxon>Alphaproteobacteria</taxon>
        <taxon>Rhodobacterales</taxon>
        <taxon>Roseobacteraceae</taxon>
        <taxon>Roseobacter</taxon>
    </lineage>
</organism>
<evidence type="ECO:0000313" key="2">
    <source>
        <dbReference type="Proteomes" id="UP001208690"/>
    </source>
</evidence>
<comment type="caution">
    <text evidence="1">The sequence shown here is derived from an EMBL/GenBank/DDBJ whole genome shotgun (WGS) entry which is preliminary data.</text>
</comment>
<protein>
    <submittedName>
        <fullName evidence="1">Metallophosphoesterase</fullName>
    </submittedName>
</protein>
<dbReference type="EMBL" id="JALIEB010000029">
    <property type="protein sequence ID" value="MCV3274135.1"/>
    <property type="molecule type" value="Genomic_DNA"/>
</dbReference>
<dbReference type="Gene3D" id="3.60.21.10">
    <property type="match status" value="1"/>
</dbReference>
<sequence length="186" mass="20774">MTIWYTADLHFGHDNIIKHCNRPFESASHMDAMLLANLAARVGPEDSLWVVGDFAFGPKAKDKGWLSNLFARLPGKEKHLVVGNHDGQATKALPWTSVSDIAEVADGTGTPAVLNHYPMLTWHRARKGALHLFGHVHDQWMGSRNAVNVGTDVWGYVPVTLRDIAKRAQTLPENKHWRDVERGVEI</sequence>
<proteinExistence type="predicted"/>